<dbReference type="SMART" id="SM00866">
    <property type="entry name" value="UTRA"/>
    <property type="match status" value="1"/>
</dbReference>
<dbReference type="InterPro" id="IPR011663">
    <property type="entry name" value="UTRA"/>
</dbReference>
<sequence>MAGVKYELIYDELKKKIEAFEYNFQELLPSENTLIVTYDCSRNTVRRAIAQLVKAGYVQSLQGKGVRVIYEPQQQNSFTLAGIETFEELAKRNNRIPSTKVLIFTDLIADESIHRRTGLPVGSELYYIQRVRYLDGTPTILDHSFFLKEVTKGLTPEIAEKSIYHYLEQDLGVSIITSKRKITVEKATDADVIHLDLDLNEHNCLAVVSNQTYNSDGVMFEFTASRHRPEFFSFQDTATRTKPSF</sequence>
<dbReference type="eggNOG" id="COG2188">
    <property type="taxonomic scope" value="Bacteria"/>
</dbReference>
<keyword evidence="3" id="KW-0804">Transcription</keyword>
<dbReference type="GO" id="GO:0003677">
    <property type="term" value="F:DNA binding"/>
    <property type="evidence" value="ECO:0007669"/>
    <property type="project" value="UniProtKB-KW"/>
</dbReference>
<evidence type="ECO:0000256" key="3">
    <source>
        <dbReference type="ARBA" id="ARBA00023163"/>
    </source>
</evidence>
<dbReference type="PANTHER" id="PTHR44846:SF12">
    <property type="entry name" value="HTH-TYPE TRANSCRIPTIONAL REGULATOR TRER"/>
    <property type="match status" value="1"/>
</dbReference>
<evidence type="ECO:0000259" key="4">
    <source>
        <dbReference type="PROSITE" id="PS50949"/>
    </source>
</evidence>
<dbReference type="KEGG" id="cle:Clole_3452"/>
<dbReference type="PANTHER" id="PTHR44846">
    <property type="entry name" value="MANNOSYL-D-GLYCERATE TRANSPORT/METABOLISM SYSTEM REPRESSOR MNGR-RELATED"/>
    <property type="match status" value="1"/>
</dbReference>
<proteinExistence type="predicted"/>
<dbReference type="GO" id="GO:0003700">
    <property type="term" value="F:DNA-binding transcription factor activity"/>
    <property type="evidence" value="ECO:0007669"/>
    <property type="project" value="InterPro"/>
</dbReference>
<dbReference type="RefSeq" id="WP_013658415.1">
    <property type="nucleotide sequence ID" value="NC_015275.1"/>
</dbReference>
<reference evidence="5 6" key="1">
    <citation type="journal article" date="2011" name="J. Bacteriol.">
        <title>Complete genome sequence of the cellulose-degrading bacterium Cellulosilyticum lentocellum.</title>
        <authorList>
            <consortium name="US DOE Joint Genome Institute"/>
            <person name="Miller D.A."/>
            <person name="Suen G."/>
            <person name="Bruce D."/>
            <person name="Copeland A."/>
            <person name="Cheng J.F."/>
            <person name="Detter C."/>
            <person name="Goodwin L.A."/>
            <person name="Han C.S."/>
            <person name="Hauser L.J."/>
            <person name="Land M.L."/>
            <person name="Lapidus A."/>
            <person name="Lucas S."/>
            <person name="Meincke L."/>
            <person name="Pitluck S."/>
            <person name="Tapia R."/>
            <person name="Teshima H."/>
            <person name="Woyke T."/>
            <person name="Fox B.G."/>
            <person name="Angert E.R."/>
            <person name="Currie C.R."/>
        </authorList>
    </citation>
    <scope>NUCLEOTIDE SEQUENCE [LARGE SCALE GENOMIC DNA]</scope>
    <source>
        <strain evidence="6">ATCC 49066 / DSM 5427 / NCIMB 11756 / RHM5</strain>
    </source>
</reference>
<dbReference type="SMART" id="SM00345">
    <property type="entry name" value="HTH_GNTR"/>
    <property type="match status" value="1"/>
</dbReference>
<dbReference type="STRING" id="642492.Clole_3452"/>
<dbReference type="AlphaFoldDB" id="F2JRV9"/>
<dbReference type="InterPro" id="IPR000524">
    <property type="entry name" value="Tscrpt_reg_HTH_GntR"/>
</dbReference>
<dbReference type="PRINTS" id="PR00035">
    <property type="entry name" value="HTHGNTR"/>
</dbReference>
<gene>
    <name evidence="5" type="ordered locus">Clole_3452</name>
</gene>
<organism evidence="5 6">
    <name type="scientific">Cellulosilyticum lentocellum (strain ATCC 49066 / DSM 5427 / NCIMB 11756 / RHM5)</name>
    <name type="common">Clostridium lentocellum</name>
    <dbReference type="NCBI Taxonomy" id="642492"/>
    <lineage>
        <taxon>Bacteria</taxon>
        <taxon>Bacillati</taxon>
        <taxon>Bacillota</taxon>
        <taxon>Clostridia</taxon>
        <taxon>Lachnospirales</taxon>
        <taxon>Cellulosilyticaceae</taxon>
        <taxon>Cellulosilyticum</taxon>
    </lineage>
</organism>
<dbReference type="GO" id="GO:0045892">
    <property type="term" value="P:negative regulation of DNA-templated transcription"/>
    <property type="evidence" value="ECO:0007669"/>
    <property type="project" value="TreeGrafter"/>
</dbReference>
<dbReference type="PROSITE" id="PS50949">
    <property type="entry name" value="HTH_GNTR"/>
    <property type="match status" value="1"/>
</dbReference>
<dbReference type="Proteomes" id="UP000008467">
    <property type="component" value="Chromosome"/>
</dbReference>
<dbReference type="CDD" id="cd07377">
    <property type="entry name" value="WHTH_GntR"/>
    <property type="match status" value="1"/>
</dbReference>
<dbReference type="EMBL" id="CP002582">
    <property type="protein sequence ID" value="ADZ85139.1"/>
    <property type="molecule type" value="Genomic_DNA"/>
</dbReference>
<evidence type="ECO:0000256" key="2">
    <source>
        <dbReference type="ARBA" id="ARBA00023125"/>
    </source>
</evidence>
<dbReference type="SUPFAM" id="SSF64288">
    <property type="entry name" value="Chorismate lyase-like"/>
    <property type="match status" value="1"/>
</dbReference>
<dbReference type="Gene3D" id="3.40.1410.10">
    <property type="entry name" value="Chorismate lyase-like"/>
    <property type="match status" value="1"/>
</dbReference>
<keyword evidence="1" id="KW-0805">Transcription regulation</keyword>
<dbReference type="InterPro" id="IPR036388">
    <property type="entry name" value="WH-like_DNA-bd_sf"/>
</dbReference>
<feature type="domain" description="HTH gntR-type" evidence="4">
    <location>
        <begin position="3"/>
        <end position="71"/>
    </location>
</feature>
<dbReference type="InterPro" id="IPR036390">
    <property type="entry name" value="WH_DNA-bd_sf"/>
</dbReference>
<dbReference type="Pfam" id="PF00392">
    <property type="entry name" value="GntR"/>
    <property type="match status" value="1"/>
</dbReference>
<dbReference type="HOGENOM" id="CLU_063236_5_2_9"/>
<keyword evidence="6" id="KW-1185">Reference proteome</keyword>
<evidence type="ECO:0000256" key="1">
    <source>
        <dbReference type="ARBA" id="ARBA00023015"/>
    </source>
</evidence>
<name>F2JRV9_CELLD</name>
<evidence type="ECO:0000313" key="5">
    <source>
        <dbReference type="EMBL" id="ADZ85139.1"/>
    </source>
</evidence>
<protein>
    <submittedName>
        <fullName evidence="5">Transcriptional regulator, GntR family with UTRA sensor domain</fullName>
    </submittedName>
</protein>
<accession>F2JRV9</accession>
<dbReference type="InterPro" id="IPR050679">
    <property type="entry name" value="Bact_HTH_transcr_reg"/>
</dbReference>
<keyword evidence="2" id="KW-0238">DNA-binding</keyword>
<dbReference type="InterPro" id="IPR028978">
    <property type="entry name" value="Chorismate_lyase_/UTRA_dom_sf"/>
</dbReference>
<dbReference type="Pfam" id="PF07702">
    <property type="entry name" value="UTRA"/>
    <property type="match status" value="1"/>
</dbReference>
<dbReference type="SUPFAM" id="SSF46785">
    <property type="entry name" value="Winged helix' DNA-binding domain"/>
    <property type="match status" value="1"/>
</dbReference>
<evidence type="ECO:0000313" key="6">
    <source>
        <dbReference type="Proteomes" id="UP000008467"/>
    </source>
</evidence>
<dbReference type="Gene3D" id="1.10.10.10">
    <property type="entry name" value="Winged helix-like DNA-binding domain superfamily/Winged helix DNA-binding domain"/>
    <property type="match status" value="1"/>
</dbReference>